<comment type="subcellular location">
    <subcellularLocation>
        <location evidence="1">Cell membrane</location>
        <topology evidence="1">Multi-pass membrane protein</topology>
    </subcellularLocation>
</comment>
<gene>
    <name evidence="9" type="ORF">SAMN02745671_00511</name>
</gene>
<keyword evidence="3" id="KW-1003">Cell membrane</keyword>
<reference evidence="9 10" key="1">
    <citation type="submission" date="2016-11" db="EMBL/GenBank/DDBJ databases">
        <authorList>
            <person name="Jaros S."/>
            <person name="Januszkiewicz K."/>
            <person name="Wedrychowicz H."/>
        </authorList>
    </citation>
    <scope>NUCLEOTIDE SEQUENCE [LARGE SCALE GENOMIC DNA]</scope>
    <source>
        <strain evidence="9 10">DSM 3074</strain>
    </source>
</reference>
<comment type="similarity">
    <text evidence="2">Belongs to the MreD family.</text>
</comment>
<name>A0A1M6AY32_9FIRM</name>
<dbReference type="EMBL" id="FQYW01000005">
    <property type="protein sequence ID" value="SHI41341.1"/>
    <property type="molecule type" value="Genomic_DNA"/>
</dbReference>
<evidence type="ECO:0000313" key="10">
    <source>
        <dbReference type="Proteomes" id="UP000191240"/>
    </source>
</evidence>
<evidence type="ECO:0000256" key="2">
    <source>
        <dbReference type="ARBA" id="ARBA00007776"/>
    </source>
</evidence>
<evidence type="ECO:0000256" key="1">
    <source>
        <dbReference type="ARBA" id="ARBA00004651"/>
    </source>
</evidence>
<keyword evidence="4 8" id="KW-0812">Transmembrane</keyword>
<feature type="transmembrane region" description="Helical" evidence="8">
    <location>
        <begin position="96"/>
        <end position="123"/>
    </location>
</feature>
<accession>A0A1M6AY32</accession>
<dbReference type="OrthoDB" id="9796616at2"/>
<evidence type="ECO:0000256" key="7">
    <source>
        <dbReference type="ARBA" id="ARBA00023136"/>
    </source>
</evidence>
<dbReference type="NCBIfam" id="TIGR03426">
    <property type="entry name" value="shape_MreD"/>
    <property type="match status" value="1"/>
</dbReference>
<keyword evidence="5" id="KW-0133">Cell shape</keyword>
<keyword evidence="6 8" id="KW-1133">Transmembrane helix</keyword>
<feature type="transmembrane region" description="Helical" evidence="8">
    <location>
        <begin position="53"/>
        <end position="76"/>
    </location>
</feature>
<dbReference type="RefSeq" id="WP_080325277.1">
    <property type="nucleotide sequence ID" value="NZ_FQYW01000005.1"/>
</dbReference>
<dbReference type="Pfam" id="PF04093">
    <property type="entry name" value="MreD"/>
    <property type="match status" value="1"/>
</dbReference>
<dbReference type="GO" id="GO:0008360">
    <property type="term" value="P:regulation of cell shape"/>
    <property type="evidence" value="ECO:0007669"/>
    <property type="project" value="UniProtKB-KW"/>
</dbReference>
<evidence type="ECO:0000256" key="4">
    <source>
        <dbReference type="ARBA" id="ARBA00022692"/>
    </source>
</evidence>
<proteinExistence type="inferred from homology"/>
<dbReference type="AlphaFoldDB" id="A0A1M6AY32"/>
<protein>
    <submittedName>
        <fullName evidence="9">Rod shape-determining protein MreD</fullName>
    </submittedName>
</protein>
<feature type="transmembrane region" description="Helical" evidence="8">
    <location>
        <begin position="135"/>
        <end position="156"/>
    </location>
</feature>
<organism evidence="9 10">
    <name type="scientific">Anaerovibrio lipolyticus DSM 3074</name>
    <dbReference type="NCBI Taxonomy" id="1120997"/>
    <lineage>
        <taxon>Bacteria</taxon>
        <taxon>Bacillati</taxon>
        <taxon>Bacillota</taxon>
        <taxon>Negativicutes</taxon>
        <taxon>Selenomonadales</taxon>
        <taxon>Selenomonadaceae</taxon>
        <taxon>Anaerovibrio</taxon>
    </lineage>
</organism>
<evidence type="ECO:0000256" key="8">
    <source>
        <dbReference type="SAM" id="Phobius"/>
    </source>
</evidence>
<evidence type="ECO:0000256" key="5">
    <source>
        <dbReference type="ARBA" id="ARBA00022960"/>
    </source>
</evidence>
<evidence type="ECO:0000313" key="9">
    <source>
        <dbReference type="EMBL" id="SHI41341.1"/>
    </source>
</evidence>
<dbReference type="Proteomes" id="UP000191240">
    <property type="component" value="Unassembled WGS sequence"/>
</dbReference>
<dbReference type="InterPro" id="IPR007227">
    <property type="entry name" value="Cell_shape_determining_MreD"/>
</dbReference>
<sequence length="164" mass="18305">MKNFLAWLLFVLVVYAFQSAFMPLVYFYGIGPDLILLMTSSIGFLNGKKVGSFAGFLLGLFEDLATGTFFGLNAFTKLIVGYVCGVFSTRVLKDSFGLPVTASVLNTAAVFLMTEAIMLLLGYRFNIFTHLYTKLGPLICYNIVFAWPIHCAVRWLHKKTADKK</sequence>
<keyword evidence="7 8" id="KW-0472">Membrane</keyword>
<dbReference type="GO" id="GO:0005886">
    <property type="term" value="C:plasma membrane"/>
    <property type="evidence" value="ECO:0007669"/>
    <property type="project" value="UniProtKB-SubCell"/>
</dbReference>
<evidence type="ECO:0000256" key="6">
    <source>
        <dbReference type="ARBA" id="ARBA00022989"/>
    </source>
</evidence>
<evidence type="ECO:0000256" key="3">
    <source>
        <dbReference type="ARBA" id="ARBA00022475"/>
    </source>
</evidence>